<evidence type="ECO:0000313" key="4">
    <source>
        <dbReference type="Proteomes" id="UP000003175"/>
    </source>
</evidence>
<dbReference type="Pfam" id="PF01255">
    <property type="entry name" value="Prenyltransf"/>
    <property type="match status" value="1"/>
</dbReference>
<name>A0ABP2MQB9_9FIRM</name>
<feature type="binding site" evidence="2">
    <location>
        <position position="155"/>
    </location>
    <ligand>
        <name>substrate</name>
    </ligand>
</feature>
<feature type="binding site" evidence="2">
    <location>
        <begin position="195"/>
        <end position="197"/>
    </location>
    <ligand>
        <name>substrate</name>
    </ligand>
</feature>
<comment type="subunit">
    <text evidence="2">Homodimer.</text>
</comment>
<protein>
    <recommendedName>
        <fullName evidence="2">Isoprenyl transferase</fullName>
        <ecNumber evidence="2">2.5.1.-</ecNumber>
    </recommendedName>
</protein>
<keyword evidence="1 2" id="KW-0808">Transferase</keyword>
<dbReference type="HAMAP" id="MF_01139">
    <property type="entry name" value="ISPT"/>
    <property type="match status" value="1"/>
</dbReference>
<dbReference type="NCBIfam" id="TIGR00055">
    <property type="entry name" value="uppS"/>
    <property type="match status" value="1"/>
</dbReference>
<dbReference type="PANTHER" id="PTHR10291">
    <property type="entry name" value="DEHYDRODOLICHYL DIPHOSPHATE SYNTHASE FAMILY MEMBER"/>
    <property type="match status" value="1"/>
</dbReference>
<feature type="binding site" evidence="2">
    <location>
        <begin position="324"/>
        <end position="326"/>
    </location>
    <ligand>
        <name>substrate</name>
    </ligand>
</feature>
<dbReference type="Proteomes" id="UP000003175">
    <property type="component" value="Unassembled WGS sequence"/>
</dbReference>
<comment type="function">
    <text evidence="2">Catalyzes the condensation of isopentenyl diphosphate (IPP) with allylic pyrophosphates generating different type of terpenoids.</text>
</comment>
<evidence type="ECO:0000256" key="1">
    <source>
        <dbReference type="ARBA" id="ARBA00022679"/>
    </source>
</evidence>
<reference evidence="3 4" key="1">
    <citation type="submission" date="2011-08" db="EMBL/GenBank/DDBJ databases">
        <title>The Genome Sequence of Selenomonas noxia F0398.</title>
        <authorList>
            <consortium name="The Broad Institute Genome Sequencing Platform"/>
            <person name="Earl A."/>
            <person name="Ward D."/>
            <person name="Feldgarden M."/>
            <person name="Gevers D."/>
            <person name="Izard J."/>
            <person name="Ganesan A."/>
            <person name="Blanton J.M."/>
            <person name="Baranova O.V."/>
            <person name="Tanner A.C."/>
            <person name="Dewhirst F.E."/>
            <person name="Young S.K."/>
            <person name="Zeng Q."/>
            <person name="Gargeya S."/>
            <person name="Fitzgerald M."/>
            <person name="Haas B."/>
            <person name="Abouelleil A."/>
            <person name="Alvarado L."/>
            <person name="Arachchi H.M."/>
            <person name="Berlin A."/>
            <person name="Brown A."/>
            <person name="Chapman S.B."/>
            <person name="Chen Z."/>
            <person name="Dunbar C."/>
            <person name="Freedman E."/>
            <person name="Gearin G."/>
            <person name="Gellesch M."/>
            <person name="Goldberg J."/>
            <person name="Griggs A."/>
            <person name="Gujja S."/>
            <person name="Heiman D."/>
            <person name="Howarth C."/>
            <person name="Larson L."/>
            <person name="Lui A."/>
            <person name="MacDonald P.J.P."/>
            <person name="Montmayeur A."/>
            <person name="Murphy C."/>
            <person name="Neiman D."/>
            <person name="Pearson M."/>
            <person name="Priest M."/>
            <person name="Roberts A."/>
            <person name="Saif S."/>
            <person name="Shea T."/>
            <person name="Shenoy N."/>
            <person name="Sisk P."/>
            <person name="Stolte C."/>
            <person name="Sykes S."/>
            <person name="Wortman J."/>
            <person name="Nusbaum C."/>
            <person name="Birren B."/>
        </authorList>
    </citation>
    <scope>NUCLEOTIDE SEQUENCE [LARGE SCALE GENOMIC DNA]</scope>
    <source>
        <strain evidence="3 4">F0398</strain>
    </source>
</reference>
<feature type="binding site" evidence="2">
    <location>
        <position position="337"/>
    </location>
    <ligand>
        <name>Mg(2+)</name>
        <dbReference type="ChEBI" id="CHEBI:18420"/>
    </ligand>
</feature>
<dbReference type="InterPro" id="IPR036424">
    <property type="entry name" value="UPP_synth-like_sf"/>
</dbReference>
<dbReference type="NCBIfam" id="NF011405">
    <property type="entry name" value="PRK14830.1"/>
    <property type="match status" value="1"/>
</dbReference>
<comment type="caution">
    <text evidence="3">The sequence shown here is derived from an EMBL/GenBank/DDBJ whole genome shotgun (WGS) entry which is preliminary data.</text>
</comment>
<feature type="binding site" evidence="2">
    <location>
        <position position="318"/>
    </location>
    <ligand>
        <name>substrate</name>
    </ligand>
</feature>
<keyword evidence="4" id="KW-1185">Reference proteome</keyword>
<dbReference type="PROSITE" id="PS01066">
    <property type="entry name" value="UPP_SYNTHASE"/>
    <property type="match status" value="1"/>
</dbReference>
<dbReference type="CDD" id="cd00475">
    <property type="entry name" value="Cis_IPPS"/>
    <property type="match status" value="1"/>
</dbReference>
<dbReference type="SUPFAM" id="SSF64005">
    <property type="entry name" value="Undecaprenyl diphosphate synthase"/>
    <property type="match status" value="1"/>
</dbReference>
<keyword evidence="2" id="KW-0479">Metal-binding</keyword>
<dbReference type="PANTHER" id="PTHR10291:SF0">
    <property type="entry name" value="DEHYDRODOLICHYL DIPHOSPHATE SYNTHASE 2"/>
    <property type="match status" value="1"/>
</dbReference>
<feature type="active site" description="Proton acceptor" evidence="2">
    <location>
        <position position="198"/>
    </location>
</feature>
<gene>
    <name evidence="3" type="ORF">HMPREF9432_01133</name>
</gene>
<accession>A0ABP2MQB9</accession>
<dbReference type="EMBL" id="ADGH01000009">
    <property type="protein sequence ID" value="EHG24878.1"/>
    <property type="molecule type" value="Genomic_DNA"/>
</dbReference>
<dbReference type="Gene3D" id="3.40.1180.10">
    <property type="entry name" value="Decaprenyl diphosphate synthase-like"/>
    <property type="match status" value="1"/>
</dbReference>
<dbReference type="InterPro" id="IPR001441">
    <property type="entry name" value="UPP_synth-like"/>
</dbReference>
<feature type="binding site" evidence="2">
    <location>
        <position position="150"/>
    </location>
    <ligand>
        <name>Mg(2+)</name>
        <dbReference type="ChEBI" id="CHEBI:18420"/>
    </ligand>
</feature>
<comment type="similarity">
    <text evidence="2">Belongs to the UPP synthase family.</text>
</comment>
<dbReference type="InterPro" id="IPR018520">
    <property type="entry name" value="UPP_synth-like_CS"/>
</dbReference>
<evidence type="ECO:0000313" key="3">
    <source>
        <dbReference type="EMBL" id="EHG24878.1"/>
    </source>
</evidence>
<keyword evidence="2" id="KW-0460">Magnesium</keyword>
<feature type="binding site" evidence="2">
    <location>
        <position position="167"/>
    </location>
    <ligand>
        <name>substrate</name>
    </ligand>
</feature>
<feature type="binding site" evidence="2">
    <location>
        <position position="163"/>
    </location>
    <ligand>
        <name>substrate</name>
    </ligand>
</feature>
<dbReference type="EC" id="2.5.1.-" evidence="2"/>
<sequence>MTPELFLAYPWDTARNALEAEGISYAAEKTHSPRNFFPVDEAELYVIRMHQHSGECTVTLVSSPMRSASVAAYEEDFSAERACPLSVNAGGVFWSNIGAMPVQRRTEGITMWRKIFGGGKNASVLSERTDPSDFMLDRTSMPRHVAIVMDGNGRWAKAQGRSRSAGHEAGAHTLKRIVRAASDMGIEVLTVYAFSTENWKRPKIEVDFLLNLFDSFLTKEIAEMHAENVRISFIGRRDRFTDRFLRRMQEAEERTADNTGIHFNLAANYGSQDEILRAARTLAERAAAGEITAEEIDEEIFSHALDTAGDPPVDLFIRTSGDLRLSNFLLWQSAYAELYFTDTYWPDFTPEEFTRAIEDFAGRSRRFGGLSAEG</sequence>
<feature type="binding site" evidence="2">
    <location>
        <position position="199"/>
    </location>
    <ligand>
        <name>substrate</name>
    </ligand>
</feature>
<comment type="cofactor">
    <cofactor evidence="2">
        <name>Mg(2+)</name>
        <dbReference type="ChEBI" id="CHEBI:18420"/>
    </cofactor>
    <text evidence="2">Binds 2 magnesium ions per subunit.</text>
</comment>
<proteinExistence type="inferred from homology"/>
<feature type="active site" evidence="2">
    <location>
        <position position="150"/>
    </location>
</feature>
<organism evidence="3 4">
    <name type="scientific">Selenomonas noxia F0398</name>
    <dbReference type="NCBI Taxonomy" id="702437"/>
    <lineage>
        <taxon>Bacteria</taxon>
        <taxon>Bacillati</taxon>
        <taxon>Bacillota</taxon>
        <taxon>Negativicutes</taxon>
        <taxon>Selenomonadales</taxon>
        <taxon>Selenomonadaceae</taxon>
        <taxon>Selenomonas</taxon>
    </lineage>
</organism>
<feature type="binding site" evidence="2">
    <location>
        <begin position="151"/>
        <end position="154"/>
    </location>
    <ligand>
        <name>substrate</name>
    </ligand>
</feature>
<evidence type="ECO:0000256" key="2">
    <source>
        <dbReference type="HAMAP-Rule" id="MF_01139"/>
    </source>
</evidence>
<feature type="binding site" evidence="2">
    <location>
        <position position="201"/>
    </location>
    <ligand>
        <name>substrate</name>
    </ligand>
</feature>